<dbReference type="PANTHER" id="PTHR31111:SF133">
    <property type="entry name" value="OS07G0196600 PROTEIN"/>
    <property type="match status" value="1"/>
</dbReference>
<reference evidence="1" key="1">
    <citation type="journal article" date="2012" name="Nat. Biotechnol.">
        <title>Reference genome sequence of the model plant Setaria.</title>
        <authorList>
            <person name="Bennetzen J.L."/>
            <person name="Schmutz J."/>
            <person name="Wang H."/>
            <person name="Percifield R."/>
            <person name="Hawkins J."/>
            <person name="Pontaroli A.C."/>
            <person name="Estep M."/>
            <person name="Feng L."/>
            <person name="Vaughn J.N."/>
            <person name="Grimwood J."/>
            <person name="Jenkins J."/>
            <person name="Barry K."/>
            <person name="Lindquist E."/>
            <person name="Hellsten U."/>
            <person name="Deshpande S."/>
            <person name="Wang X."/>
            <person name="Wu X."/>
            <person name="Mitros T."/>
            <person name="Triplett J."/>
            <person name="Yang X."/>
            <person name="Ye C.Y."/>
            <person name="Mauro-Herrera M."/>
            <person name="Wang L."/>
            <person name="Li P."/>
            <person name="Sharma M."/>
            <person name="Sharma R."/>
            <person name="Ronald P.C."/>
            <person name="Panaud O."/>
            <person name="Kellogg E.A."/>
            <person name="Brutnell T.P."/>
            <person name="Doust A.N."/>
            <person name="Tuskan G.A."/>
            <person name="Rokhsar D."/>
            <person name="Devos K.M."/>
        </authorList>
    </citation>
    <scope>NUCLEOTIDE SEQUENCE [LARGE SCALE GENOMIC DNA]</scope>
    <source>
        <strain evidence="1">Yugu1</strain>
    </source>
</reference>
<organism evidence="1">
    <name type="scientific">Setaria italica</name>
    <name type="common">Foxtail millet</name>
    <name type="synonym">Panicum italicum</name>
    <dbReference type="NCBI Taxonomy" id="4555"/>
    <lineage>
        <taxon>Eukaryota</taxon>
        <taxon>Viridiplantae</taxon>
        <taxon>Streptophyta</taxon>
        <taxon>Embryophyta</taxon>
        <taxon>Tracheophyta</taxon>
        <taxon>Spermatophyta</taxon>
        <taxon>Magnoliopsida</taxon>
        <taxon>Liliopsida</taxon>
        <taxon>Poales</taxon>
        <taxon>Poaceae</taxon>
        <taxon>PACMAD clade</taxon>
        <taxon>Panicoideae</taxon>
        <taxon>Panicodae</taxon>
        <taxon>Paniceae</taxon>
        <taxon>Cenchrinae</taxon>
        <taxon>Setaria</taxon>
    </lineage>
</organism>
<name>A0A368Q759_SETIT</name>
<dbReference type="EMBL" id="CM003529">
    <property type="protein sequence ID" value="RCV13857.1"/>
    <property type="molecule type" value="Genomic_DNA"/>
</dbReference>
<gene>
    <name evidence="1" type="ORF">SETIT_2G380100v2</name>
</gene>
<dbReference type="SUPFAM" id="SSF50965">
    <property type="entry name" value="Galactose oxidase, central domain"/>
    <property type="match status" value="1"/>
</dbReference>
<evidence type="ECO:0000313" key="1">
    <source>
        <dbReference type="EMBL" id="RCV13857.1"/>
    </source>
</evidence>
<dbReference type="InterPro" id="IPR017451">
    <property type="entry name" value="F-box-assoc_interact_dom"/>
</dbReference>
<reference evidence="1" key="2">
    <citation type="submission" date="2015-07" db="EMBL/GenBank/DDBJ databases">
        <authorList>
            <person name="Noorani M."/>
        </authorList>
    </citation>
    <scope>NUCLEOTIDE SEQUENCE</scope>
    <source>
        <strain evidence="1">Yugu1</strain>
    </source>
</reference>
<dbReference type="AlphaFoldDB" id="A0A368Q759"/>
<dbReference type="PANTHER" id="PTHR31111">
    <property type="entry name" value="BNAA05G37150D PROTEIN-RELATED"/>
    <property type="match status" value="1"/>
</dbReference>
<proteinExistence type="predicted"/>
<sequence>MMGSALGREARAAMVADPPLALANNVELPADLCCLRLVRRSWRSLTSDTRFARAHSSRHPLIAGLRRHQDEIHVIDVYSGSIAKRIRGLGITPLDCEVKTLIAGNGGDQSWRARPHSPVCVSLDFWKIAVVDGVVYFLLDGFSIDDFPDDEHGSIASFDLATEEWAPIHRLLGNIQLAKLNGCLVMIHHADQYCSMDLWFLQEKINKESWTKQYTVQYTTSLSNCLLFNFPYPLVVLDDGRMVVWFGKARALRSYNPILSTWEDLGVLEDYVPVSMYEGSLLRSGLQVDP</sequence>
<dbReference type="NCBIfam" id="TIGR01640">
    <property type="entry name" value="F_box_assoc_1"/>
    <property type="match status" value="1"/>
</dbReference>
<accession>A0A368Q759</accession>
<protein>
    <submittedName>
        <fullName evidence="1">Uncharacterized protein</fullName>
    </submittedName>
</protein>
<dbReference type="InterPro" id="IPR011043">
    <property type="entry name" value="Gal_Oxase/kelch_b-propeller"/>
</dbReference>
<dbReference type="OrthoDB" id="599132at2759"/>